<reference evidence="5" key="2">
    <citation type="submission" date="2015-06" db="EMBL/GenBank/DDBJ databases">
        <authorList>
            <person name="Radhakrishnan Rajesh"/>
            <person name="Underwood Anthony"/>
            <person name="Al-Shahib Ali"/>
        </authorList>
    </citation>
    <scope>NUCLEOTIDE SEQUENCE [LARGE SCALE GENOMIC DNA]</scope>
    <source>
        <strain evidence="5">P19_London_7_VIM_2_05_10</strain>
    </source>
</reference>
<evidence type="ECO:0000313" key="3">
    <source>
        <dbReference type="EMBL" id="CRP85506.1"/>
    </source>
</evidence>
<dbReference type="EMBL" id="CVVU01000247">
    <property type="protein sequence ID" value="CRP85506.1"/>
    <property type="molecule type" value="Genomic_DNA"/>
</dbReference>
<dbReference type="InterPro" id="IPR011990">
    <property type="entry name" value="TPR-like_helical_dom_sf"/>
</dbReference>
<dbReference type="Gene3D" id="1.25.40.10">
    <property type="entry name" value="Tetratricopeptide repeat domain"/>
    <property type="match status" value="1"/>
</dbReference>
<feature type="compositionally biased region" description="Low complexity" evidence="2">
    <location>
        <begin position="215"/>
        <end position="232"/>
    </location>
</feature>
<evidence type="ECO:0000256" key="1">
    <source>
        <dbReference type="PROSITE-ProRule" id="PRU00339"/>
    </source>
</evidence>
<comment type="caution">
    <text evidence="3">The sequence shown here is derived from an EMBL/GenBank/DDBJ whole genome shotgun (WGS) entry which is preliminary data.</text>
</comment>
<feature type="repeat" description="TPR" evidence="1">
    <location>
        <begin position="100"/>
        <end position="133"/>
    </location>
</feature>
<dbReference type="RefSeq" id="WP_003103956.1">
    <property type="nucleotide sequence ID" value="NZ_CAADKB010000989.1"/>
</dbReference>
<evidence type="ECO:0000313" key="6">
    <source>
        <dbReference type="Proteomes" id="UP000284767"/>
    </source>
</evidence>
<organism evidence="3 5">
    <name type="scientific">Pseudomonas aeruginosa</name>
    <dbReference type="NCBI Taxonomy" id="287"/>
    <lineage>
        <taxon>Bacteria</taxon>
        <taxon>Pseudomonadati</taxon>
        <taxon>Pseudomonadota</taxon>
        <taxon>Gammaproteobacteria</taxon>
        <taxon>Pseudomonadales</taxon>
        <taxon>Pseudomonadaceae</taxon>
        <taxon>Pseudomonas</taxon>
    </lineage>
</organism>
<dbReference type="PROSITE" id="PS51257">
    <property type="entry name" value="PROKAR_LIPOPROTEIN"/>
    <property type="match status" value="1"/>
</dbReference>
<reference evidence="4 6" key="4">
    <citation type="submission" date="2019-01" db="EMBL/GenBank/DDBJ databases">
        <title>The Pseudomonas aeruginosa pan-genome provides new insights on its population structure, horizontal gene transfer and pathogenicity.</title>
        <authorList>
            <person name="Freschi L."/>
            <person name="Vincent A.T."/>
            <person name="Jeukens J."/>
            <person name="Emond-Rheault J.-G."/>
            <person name="Kukavica-Ibrulj I."/>
            <person name="Dupont M.-J."/>
            <person name="Charette S.J."/>
            <person name="Boyle B."/>
            <person name="Levesque R.C."/>
        </authorList>
    </citation>
    <scope>NUCLEOTIDE SEQUENCE [LARGE SCALE GENOMIC DNA]</scope>
    <source>
        <strain evidence="4 6">PA-W36</strain>
    </source>
</reference>
<dbReference type="InterPro" id="IPR019734">
    <property type="entry name" value="TPR_rpt"/>
</dbReference>
<dbReference type="eggNOG" id="COG5010">
    <property type="taxonomic scope" value="Bacteria"/>
</dbReference>
<protein>
    <submittedName>
        <fullName evidence="3">Uncharacterized protein</fullName>
    </submittedName>
</protein>
<proteinExistence type="predicted"/>
<feature type="region of interest" description="Disordered" evidence="2">
    <location>
        <begin position="210"/>
        <end position="245"/>
    </location>
</feature>
<evidence type="ECO:0000256" key="2">
    <source>
        <dbReference type="SAM" id="MobiDB-lite"/>
    </source>
</evidence>
<sequence length="245" mass="26615">MKALIGIGLCAALLGGCAALPGRDGPRECSQQLGQEQELQMNMVRDMIREGRLHAALANLESMPPGLLDVREERALILRRIGDPRARAEYQALLETCKAAEAHHGLGLLALRNGDSARAVLELREAARLRPTESRFRNDLGVALLKRGDRVGARFEFITALELQQGGKLPATNLLGLLYLQGDREDAQRLIERLQLDARDIRAAEARARSWGAVPTPDAAPASDDPLAELPAEANMHTAMANEAP</sequence>
<dbReference type="InterPro" id="IPR016931">
    <property type="entry name" value="UCP029658_TPR"/>
</dbReference>
<reference evidence="4 6" key="3">
    <citation type="submission" date="2017-08" db="EMBL/GenBank/DDBJ databases">
        <authorList>
            <person name="Feschi L."/>
            <person name="Jeukens J."/>
            <person name="Emond-Rheault J.-G."/>
            <person name="Kukavica-Ibrulj I."/>
            <person name="Boyle B."/>
            <person name="Levesque R.C."/>
        </authorList>
    </citation>
    <scope>NUCLEOTIDE SEQUENCE [LARGE SCALE GENOMIC DNA]</scope>
    <source>
        <strain evidence="4 6">PA-W36</strain>
    </source>
</reference>
<keyword evidence="1" id="KW-0802">TPR repeat</keyword>
<dbReference type="SUPFAM" id="SSF48452">
    <property type="entry name" value="TPR-like"/>
    <property type="match status" value="1"/>
</dbReference>
<dbReference type="Proteomes" id="UP000045039">
    <property type="component" value="Unassembled WGS sequence"/>
</dbReference>
<gene>
    <name evidence="4" type="ORF">IPC1295_32255</name>
    <name evidence="3" type="ORF">PAERUG_P19_London_7_VIM_2_05_10_05778</name>
</gene>
<dbReference type="PIRSF" id="PIRSF029658">
    <property type="entry name" value="UCP029658_TPR"/>
    <property type="match status" value="1"/>
</dbReference>
<evidence type="ECO:0000313" key="4">
    <source>
        <dbReference type="EMBL" id="RPM02860.1"/>
    </source>
</evidence>
<evidence type="ECO:0000313" key="5">
    <source>
        <dbReference type="Proteomes" id="UP000045039"/>
    </source>
</evidence>
<dbReference type="EMBL" id="NSNE01000035">
    <property type="protein sequence ID" value="RPM02860.1"/>
    <property type="molecule type" value="Genomic_DNA"/>
</dbReference>
<reference evidence="3" key="1">
    <citation type="submission" date="2015-06" db="EMBL/GenBank/DDBJ databases">
        <authorList>
            <person name="Radhakrishnan R."/>
            <person name="Underwood A."/>
            <person name="Al-Shahib A."/>
        </authorList>
    </citation>
    <scope>NUCLEOTIDE SEQUENCE</scope>
    <source>
        <strain evidence="3">P19_London_7_VIM_2_05_10</strain>
    </source>
</reference>
<name>A0A080VJL7_PSEAI</name>
<dbReference type="PROSITE" id="PS50005">
    <property type="entry name" value="TPR"/>
    <property type="match status" value="1"/>
</dbReference>
<accession>A0A080VJL7</accession>
<dbReference type="Proteomes" id="UP000284767">
    <property type="component" value="Unassembled WGS sequence"/>
</dbReference>
<dbReference type="AlphaFoldDB" id="A0A080VJL7"/>